<proteinExistence type="predicted"/>
<organism evidence="1 2">
    <name type="scientific">Eleutherodactylus coqui</name>
    <name type="common">Puerto Rican coqui</name>
    <dbReference type="NCBI Taxonomy" id="57060"/>
    <lineage>
        <taxon>Eukaryota</taxon>
        <taxon>Metazoa</taxon>
        <taxon>Chordata</taxon>
        <taxon>Craniata</taxon>
        <taxon>Vertebrata</taxon>
        <taxon>Euteleostomi</taxon>
        <taxon>Amphibia</taxon>
        <taxon>Batrachia</taxon>
        <taxon>Anura</taxon>
        <taxon>Neobatrachia</taxon>
        <taxon>Hyloidea</taxon>
        <taxon>Eleutherodactylidae</taxon>
        <taxon>Eleutherodactylinae</taxon>
        <taxon>Eleutherodactylus</taxon>
        <taxon>Eleutherodactylus</taxon>
    </lineage>
</organism>
<dbReference type="AlphaFoldDB" id="A0A8J6FFT4"/>
<keyword evidence="2" id="KW-1185">Reference proteome</keyword>
<dbReference type="Proteomes" id="UP000770717">
    <property type="component" value="Unassembled WGS sequence"/>
</dbReference>
<protein>
    <submittedName>
        <fullName evidence="1">Uncharacterized protein</fullName>
    </submittedName>
</protein>
<sequence>MQCNIHVFDSGLFCGACSMLSHPVCVFGSTTMSCFPKSAIPNYVKMFKFQNIKYQVKCQEIKYLALSLDVMCVQCFGTYFIVLDVKCSSGIMLVRDCGTSAVLKLH</sequence>
<comment type="caution">
    <text evidence="1">The sequence shown here is derived from an EMBL/GenBank/DDBJ whole genome shotgun (WGS) entry which is preliminary data.</text>
</comment>
<name>A0A8J6FFT4_ELECQ</name>
<evidence type="ECO:0000313" key="2">
    <source>
        <dbReference type="Proteomes" id="UP000770717"/>
    </source>
</evidence>
<accession>A0A8J6FFT4</accession>
<gene>
    <name evidence="1" type="ORF">GDO78_006938</name>
</gene>
<reference evidence="1" key="1">
    <citation type="thesis" date="2020" institute="ProQuest LLC" country="789 East Eisenhower Parkway, Ann Arbor, MI, USA">
        <title>Comparative Genomics and Chromosome Evolution.</title>
        <authorList>
            <person name="Mudd A.B."/>
        </authorList>
    </citation>
    <scope>NUCLEOTIDE SEQUENCE</scope>
    <source>
        <strain evidence="1">HN-11 Male</strain>
        <tissue evidence="1">Kidney and liver</tissue>
    </source>
</reference>
<dbReference type="EMBL" id="WNTK01000003">
    <property type="protein sequence ID" value="KAG9486804.1"/>
    <property type="molecule type" value="Genomic_DNA"/>
</dbReference>
<evidence type="ECO:0000313" key="1">
    <source>
        <dbReference type="EMBL" id="KAG9486804.1"/>
    </source>
</evidence>